<evidence type="ECO:0000256" key="16">
    <source>
        <dbReference type="ARBA" id="ARBA00073229"/>
    </source>
</evidence>
<evidence type="ECO:0000256" key="1">
    <source>
        <dbReference type="ARBA" id="ARBA00004305"/>
    </source>
</evidence>
<comment type="similarity">
    <text evidence="2">Belongs to the class-II aminoacyl-tRNA synthetase family.</text>
</comment>
<evidence type="ECO:0000256" key="12">
    <source>
        <dbReference type="ARBA" id="ARBA00023146"/>
    </source>
</evidence>
<dbReference type="PANTHER" id="PTHR11538">
    <property type="entry name" value="PHENYLALANYL-TRNA SYNTHETASE"/>
    <property type="match status" value="1"/>
</dbReference>
<name>A0A2J7RHA8_9NEOP</name>
<keyword evidence="7" id="KW-0067">ATP-binding</keyword>
<dbReference type="InParanoid" id="A0A2J7RHA8"/>
<sequence>MFHRRLIVLFKITHRLYSSARARSEETVKYISVNGREFQCDSWSNVSSKILSHLGRNLHLQQYHPLSLIKQRIVNLFYKRFVGRTGNPVFSVYNDLSPVVSVKQNFDSLLIPPGHASRKKSDCYYINRDYLLRAHTTAHQSELINMGLNNFLVVGDVYRRDETDSTHYPVFHQVDAVRLCNKNEVFRSIENGDEMPIFENNGIRTAEKQETHSLEASKIMEEELKASLVMLTQDLFGQEVKYRWVDAYFPFTHPSWELEVHHQGEWMELLGCGIMEQRILQNAGAQDQIGWAFGLGLERLAMCLYDIPDIRLFWSTDTGFLSQFENRDPYDDIKYKPISIYPQCISDISFWLPENGDYTSNDFYDLVRDIGGDTVEQISLVDIFTHPKKQQTSHCYRIVYRHMEKTLTQEEVNVIHKQIEKAAALKLNISIR</sequence>
<keyword evidence="9" id="KW-0809">Transit peptide</keyword>
<keyword evidence="20" id="KW-1185">Reference proteome</keyword>
<accession>A0A2J7RHA8</accession>
<dbReference type="InterPro" id="IPR006195">
    <property type="entry name" value="aa-tRNA-synth_II"/>
</dbReference>
<comment type="function">
    <text evidence="15">Is responsible for the charging of tRNA(Phe) with phenylalanine in mitochondrial translation. To a lesser extent, also catalyzes direct attachment of m-Tyr (an oxidized version of Phe) to tRNA(Phe), thereby opening the way for delivery of the misacylated tRNA to the ribosome and incorporation of ROS-damaged amino acid into proteins.</text>
</comment>
<feature type="domain" description="FDX-ACB" evidence="18">
    <location>
        <begin position="339"/>
        <end position="432"/>
    </location>
</feature>
<comment type="subcellular location">
    <subcellularLocation>
        <location evidence="1">Mitochondrion matrix</location>
    </subcellularLocation>
</comment>
<evidence type="ECO:0000256" key="13">
    <source>
        <dbReference type="ARBA" id="ARBA00031194"/>
    </source>
</evidence>
<evidence type="ECO:0000256" key="11">
    <source>
        <dbReference type="ARBA" id="ARBA00023128"/>
    </source>
</evidence>
<evidence type="ECO:0000256" key="2">
    <source>
        <dbReference type="ARBA" id="ARBA00008226"/>
    </source>
</evidence>
<dbReference type="SUPFAM" id="SSF54991">
    <property type="entry name" value="Anticodon-binding domain of PheRS"/>
    <property type="match status" value="1"/>
</dbReference>
<evidence type="ECO:0000313" key="19">
    <source>
        <dbReference type="EMBL" id="PNF40225.1"/>
    </source>
</evidence>
<evidence type="ECO:0000256" key="4">
    <source>
        <dbReference type="ARBA" id="ARBA00012814"/>
    </source>
</evidence>
<dbReference type="PROSITE" id="PS50862">
    <property type="entry name" value="AA_TRNA_LIGASE_II"/>
    <property type="match status" value="1"/>
</dbReference>
<keyword evidence="6" id="KW-0547">Nucleotide-binding</keyword>
<comment type="subunit">
    <text evidence="3">Monomer.</text>
</comment>
<dbReference type="FunCoup" id="A0A2J7RHA8">
    <property type="interactions" value="1430"/>
</dbReference>
<dbReference type="OrthoDB" id="4457at2759"/>
<keyword evidence="12" id="KW-0030">Aminoacyl-tRNA synthetase</keyword>
<proteinExistence type="inferred from homology"/>
<keyword evidence="11" id="KW-0496">Mitochondrion</keyword>
<dbReference type="InterPro" id="IPR036690">
    <property type="entry name" value="Fdx_antiC-bd_sf"/>
</dbReference>
<gene>
    <name evidence="19" type="primary">PheRS-m_3</name>
    <name evidence="19" type="ORF">B7P43_G07876</name>
</gene>
<dbReference type="Gene3D" id="3.30.70.380">
    <property type="entry name" value="Ferrodoxin-fold anticodon-binding domain"/>
    <property type="match status" value="1"/>
</dbReference>
<keyword evidence="5 19" id="KW-0436">Ligase</keyword>
<dbReference type="Pfam" id="PF01409">
    <property type="entry name" value="tRNA-synt_2d"/>
    <property type="match status" value="2"/>
</dbReference>
<dbReference type="Pfam" id="PF03147">
    <property type="entry name" value="FDX-ACB"/>
    <property type="match status" value="1"/>
</dbReference>
<evidence type="ECO:0000259" key="18">
    <source>
        <dbReference type="PROSITE" id="PS51447"/>
    </source>
</evidence>
<feature type="domain" description="Aminoacyl-transfer RNA synthetases class-II family profile" evidence="17">
    <location>
        <begin position="69"/>
        <end position="337"/>
    </location>
</feature>
<dbReference type="FunFam" id="3.30.70.380:FF:000002">
    <property type="entry name" value="phenylalanine--tRNA ligase, mitochondrial"/>
    <property type="match status" value="1"/>
</dbReference>
<dbReference type="FunFam" id="3.30.930.10:FF:000041">
    <property type="entry name" value="Phenylalanyl-tRNA synthetase 2, mitochondrial"/>
    <property type="match status" value="1"/>
</dbReference>
<evidence type="ECO:0000256" key="9">
    <source>
        <dbReference type="ARBA" id="ARBA00022946"/>
    </source>
</evidence>
<dbReference type="GO" id="GO:0004826">
    <property type="term" value="F:phenylalanine-tRNA ligase activity"/>
    <property type="evidence" value="ECO:0007669"/>
    <property type="project" value="UniProtKB-EC"/>
</dbReference>
<comment type="catalytic activity">
    <reaction evidence="14">
        <text>tRNA(Phe) + L-phenylalanine + ATP = L-phenylalanyl-tRNA(Phe) + AMP + diphosphate + H(+)</text>
        <dbReference type="Rhea" id="RHEA:19413"/>
        <dbReference type="Rhea" id="RHEA-COMP:9668"/>
        <dbReference type="Rhea" id="RHEA-COMP:9699"/>
        <dbReference type="ChEBI" id="CHEBI:15378"/>
        <dbReference type="ChEBI" id="CHEBI:30616"/>
        <dbReference type="ChEBI" id="CHEBI:33019"/>
        <dbReference type="ChEBI" id="CHEBI:58095"/>
        <dbReference type="ChEBI" id="CHEBI:78442"/>
        <dbReference type="ChEBI" id="CHEBI:78531"/>
        <dbReference type="ChEBI" id="CHEBI:456215"/>
        <dbReference type="EC" id="6.1.1.20"/>
    </reaction>
</comment>
<dbReference type="GO" id="GO:0000049">
    <property type="term" value="F:tRNA binding"/>
    <property type="evidence" value="ECO:0007669"/>
    <property type="project" value="InterPro"/>
</dbReference>
<evidence type="ECO:0000256" key="8">
    <source>
        <dbReference type="ARBA" id="ARBA00022917"/>
    </source>
</evidence>
<evidence type="ECO:0000256" key="6">
    <source>
        <dbReference type="ARBA" id="ARBA00022741"/>
    </source>
</evidence>
<dbReference type="PANTHER" id="PTHR11538:SF41">
    <property type="entry name" value="PHENYLALANINE--TRNA LIGASE, MITOCHONDRIAL"/>
    <property type="match status" value="1"/>
</dbReference>
<dbReference type="GO" id="GO:0005524">
    <property type="term" value="F:ATP binding"/>
    <property type="evidence" value="ECO:0007669"/>
    <property type="project" value="UniProtKB-KW"/>
</dbReference>
<evidence type="ECO:0000256" key="7">
    <source>
        <dbReference type="ARBA" id="ARBA00022840"/>
    </source>
</evidence>
<dbReference type="InterPro" id="IPR002319">
    <property type="entry name" value="Phenylalanyl-tRNA_Synthase"/>
</dbReference>
<evidence type="ECO:0000256" key="10">
    <source>
        <dbReference type="ARBA" id="ARBA00022990"/>
    </source>
</evidence>
<dbReference type="SMART" id="SM00896">
    <property type="entry name" value="FDX-ACB"/>
    <property type="match status" value="1"/>
</dbReference>
<dbReference type="NCBIfam" id="TIGR00469">
    <property type="entry name" value="pheS_mito"/>
    <property type="match status" value="1"/>
</dbReference>
<dbReference type="Gene3D" id="3.30.930.10">
    <property type="entry name" value="Bira Bifunctional Protein, Domain 2"/>
    <property type="match status" value="1"/>
</dbReference>
<keyword evidence="10" id="KW-0007">Acetylation</keyword>
<dbReference type="EC" id="6.1.1.20" evidence="4"/>
<dbReference type="AlphaFoldDB" id="A0A2J7RHA8"/>
<organism evidence="19 20">
    <name type="scientific">Cryptotermes secundus</name>
    <dbReference type="NCBI Taxonomy" id="105785"/>
    <lineage>
        <taxon>Eukaryota</taxon>
        <taxon>Metazoa</taxon>
        <taxon>Ecdysozoa</taxon>
        <taxon>Arthropoda</taxon>
        <taxon>Hexapoda</taxon>
        <taxon>Insecta</taxon>
        <taxon>Pterygota</taxon>
        <taxon>Neoptera</taxon>
        <taxon>Polyneoptera</taxon>
        <taxon>Dictyoptera</taxon>
        <taxon>Blattodea</taxon>
        <taxon>Blattoidea</taxon>
        <taxon>Termitoidae</taxon>
        <taxon>Kalotermitidae</taxon>
        <taxon>Cryptotermitinae</taxon>
        <taxon>Cryptotermes</taxon>
    </lineage>
</organism>
<dbReference type="InterPro" id="IPR005121">
    <property type="entry name" value="Fdx_antiC-bd"/>
</dbReference>
<dbReference type="CDD" id="cd00496">
    <property type="entry name" value="PheRS_alpha_core"/>
    <property type="match status" value="1"/>
</dbReference>
<comment type="caution">
    <text evidence="19">The sequence shown here is derived from an EMBL/GenBank/DDBJ whole genome shotgun (WGS) entry which is preliminary data.</text>
</comment>
<dbReference type="SUPFAM" id="SSF55681">
    <property type="entry name" value="Class II aaRS and biotin synthetases"/>
    <property type="match status" value="1"/>
</dbReference>
<keyword evidence="8" id="KW-0648">Protein biosynthesis</keyword>
<evidence type="ECO:0000256" key="15">
    <source>
        <dbReference type="ARBA" id="ARBA00060211"/>
    </source>
</evidence>
<reference evidence="19 20" key="1">
    <citation type="submission" date="2017-12" db="EMBL/GenBank/DDBJ databases">
        <title>Hemimetabolous genomes reveal molecular basis of termite eusociality.</title>
        <authorList>
            <person name="Harrison M.C."/>
            <person name="Jongepier E."/>
            <person name="Robertson H.M."/>
            <person name="Arning N."/>
            <person name="Bitard-Feildel T."/>
            <person name="Chao H."/>
            <person name="Childers C.P."/>
            <person name="Dinh H."/>
            <person name="Doddapaneni H."/>
            <person name="Dugan S."/>
            <person name="Gowin J."/>
            <person name="Greiner C."/>
            <person name="Han Y."/>
            <person name="Hu H."/>
            <person name="Hughes D.S.T."/>
            <person name="Huylmans A.-K."/>
            <person name="Kemena C."/>
            <person name="Kremer L.P.M."/>
            <person name="Lee S.L."/>
            <person name="Lopez-Ezquerra A."/>
            <person name="Mallet L."/>
            <person name="Monroy-Kuhn J.M."/>
            <person name="Moser A."/>
            <person name="Murali S.C."/>
            <person name="Muzny D.M."/>
            <person name="Otani S."/>
            <person name="Piulachs M.-D."/>
            <person name="Poelchau M."/>
            <person name="Qu J."/>
            <person name="Schaub F."/>
            <person name="Wada-Katsumata A."/>
            <person name="Worley K.C."/>
            <person name="Xie Q."/>
            <person name="Ylla G."/>
            <person name="Poulsen M."/>
            <person name="Gibbs R.A."/>
            <person name="Schal C."/>
            <person name="Richards S."/>
            <person name="Belles X."/>
            <person name="Korb J."/>
            <person name="Bornberg-Bauer E."/>
        </authorList>
    </citation>
    <scope>NUCLEOTIDE SEQUENCE [LARGE SCALE GENOMIC DNA]</scope>
    <source>
        <tissue evidence="19">Whole body</tissue>
    </source>
</reference>
<protein>
    <recommendedName>
        <fullName evidence="16">Phenylalanine--tRNA ligase, mitochondrial</fullName>
        <ecNumber evidence="4">6.1.1.20</ecNumber>
    </recommendedName>
    <alternativeName>
        <fullName evidence="13">Phenylalanyl-tRNA synthetase</fullName>
    </alternativeName>
</protein>
<evidence type="ECO:0000256" key="3">
    <source>
        <dbReference type="ARBA" id="ARBA00011245"/>
    </source>
</evidence>
<dbReference type="InterPro" id="IPR045864">
    <property type="entry name" value="aa-tRNA-synth_II/BPL/LPL"/>
</dbReference>
<dbReference type="InterPro" id="IPR004530">
    <property type="entry name" value="Phe-tRNA-synth_IIc_mito"/>
</dbReference>
<dbReference type="GO" id="GO:0006432">
    <property type="term" value="P:phenylalanyl-tRNA aminoacylation"/>
    <property type="evidence" value="ECO:0007669"/>
    <property type="project" value="InterPro"/>
</dbReference>
<evidence type="ECO:0000259" key="17">
    <source>
        <dbReference type="PROSITE" id="PS50862"/>
    </source>
</evidence>
<dbReference type="Proteomes" id="UP000235965">
    <property type="component" value="Unassembled WGS sequence"/>
</dbReference>
<dbReference type="PROSITE" id="PS51447">
    <property type="entry name" value="FDX_ACB"/>
    <property type="match status" value="1"/>
</dbReference>
<evidence type="ECO:0000256" key="14">
    <source>
        <dbReference type="ARBA" id="ARBA00049255"/>
    </source>
</evidence>
<dbReference type="STRING" id="105785.A0A2J7RHA8"/>
<evidence type="ECO:0000313" key="20">
    <source>
        <dbReference type="Proteomes" id="UP000235965"/>
    </source>
</evidence>
<dbReference type="EMBL" id="NEVH01003745">
    <property type="protein sequence ID" value="PNF40223.1"/>
    <property type="molecule type" value="Genomic_DNA"/>
</dbReference>
<dbReference type="GO" id="GO:0005759">
    <property type="term" value="C:mitochondrial matrix"/>
    <property type="evidence" value="ECO:0007669"/>
    <property type="project" value="UniProtKB-SubCell"/>
</dbReference>
<dbReference type="EMBL" id="NEVH01003745">
    <property type="protein sequence ID" value="PNF40225.1"/>
    <property type="molecule type" value="Genomic_DNA"/>
</dbReference>
<evidence type="ECO:0000256" key="5">
    <source>
        <dbReference type="ARBA" id="ARBA00022598"/>
    </source>
</evidence>